<proteinExistence type="predicted"/>
<dbReference type="Proteomes" id="UP000270834">
    <property type="component" value="Unassembled WGS sequence"/>
</dbReference>
<dbReference type="InterPro" id="IPR053167">
    <property type="entry name" value="Spore_coat_component"/>
</dbReference>
<dbReference type="EMBL" id="RBSQ01001326">
    <property type="protein sequence ID" value="RMS45400.1"/>
    <property type="molecule type" value="Genomic_DNA"/>
</dbReference>
<organism evidence="2 3">
    <name type="scientific">Pseudomonas aeruginosa</name>
    <dbReference type="NCBI Taxonomy" id="287"/>
    <lineage>
        <taxon>Bacteria</taxon>
        <taxon>Pseudomonadati</taxon>
        <taxon>Pseudomonadota</taxon>
        <taxon>Gammaproteobacteria</taxon>
        <taxon>Pseudomonadales</taxon>
        <taxon>Pseudomonadaceae</taxon>
        <taxon>Pseudomonas</taxon>
    </lineage>
</organism>
<protein>
    <recommendedName>
        <fullName evidence="1">Spore coat protein U/FanG domain-containing protein</fullName>
    </recommendedName>
</protein>
<evidence type="ECO:0000313" key="3">
    <source>
        <dbReference type="Proteomes" id="UP000270834"/>
    </source>
</evidence>
<dbReference type="PANTHER" id="PTHR37089:SF4">
    <property type="entry name" value="EXPORTED PROTEIN"/>
    <property type="match status" value="1"/>
</dbReference>
<sequence>MNKRIPAVLLFCACASPLGTAQAAGTLIGQVGVQMVIGAGCTIINGSVSGGINQWGTLDFGSHSDLTNVVDAQTVGTSGNIQIQCSTGLTPSLTVNAGLHASGGQRYMQNTTTTSSTIAYNIYSDAARSALIQANTPVDISSVSTGTAVNIPLYGRVVPTGQSTPTPTAGTYTDTLLVTIAW</sequence>
<dbReference type="RefSeq" id="WP_031632949.1">
    <property type="nucleotide sequence ID" value="NZ_CP047592.1"/>
</dbReference>
<dbReference type="InterPro" id="IPR007893">
    <property type="entry name" value="Spore_coat_U/FanG"/>
</dbReference>
<evidence type="ECO:0000259" key="1">
    <source>
        <dbReference type="Pfam" id="PF05229"/>
    </source>
</evidence>
<feature type="domain" description="Spore coat protein U/FanG" evidence="1">
    <location>
        <begin position="29"/>
        <end position="179"/>
    </location>
</feature>
<comment type="caution">
    <text evidence="2">The sequence shown here is derived from an EMBL/GenBank/DDBJ whole genome shotgun (WGS) entry which is preliminary data.</text>
</comment>
<name>A0A3M5D6W9_PSEAI</name>
<gene>
    <name evidence="2" type="ORF">ALP65_03744</name>
</gene>
<dbReference type="AlphaFoldDB" id="A0A3M5D6W9"/>
<reference evidence="2 3" key="1">
    <citation type="submission" date="2018-08" db="EMBL/GenBank/DDBJ databases">
        <title>Recombination of ecologically and evolutionarily significant loci maintains genetic cohesion in the Pseudomonas syringae species complex.</title>
        <authorList>
            <person name="Dillon M."/>
            <person name="Thakur S."/>
            <person name="Almeida R.N.D."/>
            <person name="Weir B.S."/>
            <person name="Guttman D.S."/>
        </authorList>
    </citation>
    <scope>NUCLEOTIDE SEQUENCE [LARGE SCALE GENOMIC DNA]</scope>
    <source>
        <strain evidence="2 3">ICMP 7846</strain>
    </source>
</reference>
<dbReference type="Pfam" id="PF05229">
    <property type="entry name" value="SCPU"/>
    <property type="match status" value="1"/>
</dbReference>
<dbReference type="SMART" id="SM00972">
    <property type="entry name" value="SCPU"/>
    <property type="match status" value="1"/>
</dbReference>
<dbReference type="PANTHER" id="PTHR37089">
    <property type="entry name" value="PROTEIN U-RELATED"/>
    <property type="match status" value="1"/>
</dbReference>
<accession>A0A3M5D6W9</accession>
<evidence type="ECO:0000313" key="2">
    <source>
        <dbReference type="EMBL" id="RMS45400.1"/>
    </source>
</evidence>